<gene>
    <name evidence="4" type="ORF">G210_4134</name>
</gene>
<dbReference type="STRING" id="1245528.M3JS98"/>
<dbReference type="InterPro" id="IPR008207">
    <property type="entry name" value="Sig_transdc_His_kin_Hpt_dom"/>
</dbReference>
<dbReference type="SUPFAM" id="SSF47226">
    <property type="entry name" value="Histidine-containing phosphotransfer domain, HPT domain"/>
    <property type="match status" value="1"/>
</dbReference>
<evidence type="ECO:0000256" key="1">
    <source>
        <dbReference type="PROSITE-ProRule" id="PRU00110"/>
    </source>
</evidence>
<evidence type="ECO:0000259" key="3">
    <source>
        <dbReference type="PROSITE" id="PS50894"/>
    </source>
</evidence>
<reference evidence="4 5" key="1">
    <citation type="submission" date="2013-02" db="EMBL/GenBank/DDBJ databases">
        <title>Genome sequence of Candida maltosa Xu316, a potential industrial strain for xylitol and ethanol production.</title>
        <authorList>
            <person name="Yu J."/>
            <person name="Wang Q."/>
            <person name="Geng X."/>
            <person name="Bao W."/>
            <person name="He P."/>
            <person name="Cai J."/>
        </authorList>
    </citation>
    <scope>NUCLEOTIDE SEQUENCE [LARGE SCALE GENOMIC DNA]</scope>
    <source>
        <strain evidence="5">Xu316</strain>
    </source>
</reference>
<dbReference type="HOGENOM" id="CLU_085158_2_0_1"/>
<dbReference type="GO" id="GO:0000160">
    <property type="term" value="P:phosphorelay signal transduction system"/>
    <property type="evidence" value="ECO:0007669"/>
    <property type="project" value="InterPro"/>
</dbReference>
<dbReference type="PANTHER" id="PTHR28242">
    <property type="entry name" value="PHOSPHORELAY INTERMEDIATE PROTEIN YPD1"/>
    <property type="match status" value="1"/>
</dbReference>
<dbReference type="OMA" id="LVEWSVF"/>
<organism evidence="4 5">
    <name type="scientific">Candida maltosa (strain Xu316)</name>
    <name type="common">Yeast</name>
    <dbReference type="NCBI Taxonomy" id="1245528"/>
    <lineage>
        <taxon>Eukaryota</taxon>
        <taxon>Fungi</taxon>
        <taxon>Dikarya</taxon>
        <taxon>Ascomycota</taxon>
        <taxon>Saccharomycotina</taxon>
        <taxon>Pichiomycetes</taxon>
        <taxon>Debaryomycetaceae</taxon>
        <taxon>Candida/Lodderomyces clade</taxon>
        <taxon>Candida</taxon>
    </lineage>
</organism>
<dbReference type="PROSITE" id="PS50894">
    <property type="entry name" value="HPT"/>
    <property type="match status" value="1"/>
</dbReference>
<dbReference type="GO" id="GO:0005737">
    <property type="term" value="C:cytoplasm"/>
    <property type="evidence" value="ECO:0007669"/>
    <property type="project" value="TreeGrafter"/>
</dbReference>
<feature type="domain" description="HPt" evidence="3">
    <location>
        <begin position="30"/>
        <end position="137"/>
    </location>
</feature>
<dbReference type="Pfam" id="PF01627">
    <property type="entry name" value="Hpt"/>
    <property type="match status" value="1"/>
</dbReference>
<dbReference type="GO" id="GO:0043424">
    <property type="term" value="F:protein histidine kinase binding"/>
    <property type="evidence" value="ECO:0007669"/>
    <property type="project" value="InterPro"/>
</dbReference>
<accession>M3JS98</accession>
<dbReference type="GO" id="GO:0005634">
    <property type="term" value="C:nucleus"/>
    <property type="evidence" value="ECO:0007669"/>
    <property type="project" value="TreeGrafter"/>
</dbReference>
<dbReference type="GO" id="GO:0009927">
    <property type="term" value="F:histidine phosphotransfer kinase activity"/>
    <property type="evidence" value="ECO:0007669"/>
    <property type="project" value="InterPro"/>
</dbReference>
<feature type="region of interest" description="Disordered" evidence="2">
    <location>
        <begin position="113"/>
        <end position="153"/>
    </location>
</feature>
<proteinExistence type="predicted"/>
<dbReference type="Proteomes" id="UP000011777">
    <property type="component" value="Unassembled WGS sequence"/>
</dbReference>
<dbReference type="AlphaFoldDB" id="M3JS98"/>
<evidence type="ECO:0000313" key="5">
    <source>
        <dbReference type="Proteomes" id="UP000011777"/>
    </source>
</evidence>
<name>M3JS98_CANMX</name>
<feature type="modified residue" description="Phosphohistidine" evidence="1">
    <location>
        <position position="69"/>
    </location>
</feature>
<dbReference type="PANTHER" id="PTHR28242:SF52">
    <property type="entry name" value="PHOSPHORELAY INTERMEDIATE PROTEIN YPD1"/>
    <property type="match status" value="1"/>
</dbReference>
<keyword evidence="5" id="KW-1185">Reference proteome</keyword>
<dbReference type="EMBL" id="AOGT01002392">
    <property type="protein sequence ID" value="EMG45665.1"/>
    <property type="molecule type" value="Genomic_DNA"/>
</dbReference>
<keyword evidence="1" id="KW-0597">Phosphoprotein</keyword>
<dbReference type="Gene3D" id="1.20.120.160">
    <property type="entry name" value="HPT domain"/>
    <property type="match status" value="1"/>
</dbReference>
<evidence type="ECO:0000313" key="4">
    <source>
        <dbReference type="EMBL" id="EMG45665.1"/>
    </source>
</evidence>
<sequence>MPEEKLQKLQDSGLVEWSVFSEIVAMDEDEEGFSHSLFETFVSQVEETFEEIDNYLKEKNLEKLSSSGHFLKGSAAALGLAKIANQCERIQNYGHKINFDNFQLTDITAGKPSTTNSNDLKVHEDADNTTTTSTKEEEDNTKSNSDESNIPDESSDDFWIALIQDALSKARDLFEKSREAIEEYYE</sequence>
<protein>
    <recommendedName>
        <fullName evidence="3">HPt domain-containing protein</fullName>
    </recommendedName>
</protein>
<dbReference type="eggNOG" id="KOG4747">
    <property type="taxonomic scope" value="Eukaryota"/>
</dbReference>
<dbReference type="OrthoDB" id="1673781at2759"/>
<dbReference type="CDD" id="cd00088">
    <property type="entry name" value="HPT"/>
    <property type="match status" value="1"/>
</dbReference>
<dbReference type="InterPro" id="IPR036641">
    <property type="entry name" value="HPT_dom_sf"/>
</dbReference>
<evidence type="ECO:0000256" key="2">
    <source>
        <dbReference type="SAM" id="MobiDB-lite"/>
    </source>
</evidence>
<dbReference type="InterPro" id="IPR045871">
    <property type="entry name" value="AHP1-5/YPD1"/>
</dbReference>
<comment type="caution">
    <text evidence="4">The sequence shown here is derived from an EMBL/GenBank/DDBJ whole genome shotgun (WGS) entry which is preliminary data.</text>
</comment>